<gene>
    <name evidence="7" type="ORF">SAMN03080610_02028</name>
</gene>
<feature type="region of interest" description="Disordered" evidence="5">
    <location>
        <begin position="1"/>
        <end position="23"/>
    </location>
</feature>
<dbReference type="InterPro" id="IPR050109">
    <property type="entry name" value="HTH-type_TetR-like_transc_reg"/>
</dbReference>
<keyword evidence="3" id="KW-0804">Transcription</keyword>
<dbReference type="GO" id="GO:0003700">
    <property type="term" value="F:DNA-binding transcription factor activity"/>
    <property type="evidence" value="ECO:0007669"/>
    <property type="project" value="TreeGrafter"/>
</dbReference>
<keyword evidence="1" id="KW-0805">Transcription regulation</keyword>
<dbReference type="SUPFAM" id="SSF46689">
    <property type="entry name" value="Homeodomain-like"/>
    <property type="match status" value="1"/>
</dbReference>
<dbReference type="FunFam" id="1.10.10.60:FF:000141">
    <property type="entry name" value="TetR family transcriptional regulator"/>
    <property type="match status" value="1"/>
</dbReference>
<dbReference type="Proteomes" id="UP000199347">
    <property type="component" value="Unassembled WGS sequence"/>
</dbReference>
<dbReference type="Pfam" id="PF00440">
    <property type="entry name" value="TetR_N"/>
    <property type="match status" value="1"/>
</dbReference>
<sequence>METRDIAATGSSHCRQGQLKQHAEPIMTPKQDHSEEGGRNCCVVVGCGESALAEAGAVARRGRPRKGTSGLVTERIVAVATELFLERGFAETNMDAVAARAGSSKRTLYARFASKDALFEAVILKFLRERLTEMQLTIRRDDGLEETLISAGERLLEGAMTPEVIRLHRLMACEGENFPELARTVNEQAWTQFRLFVADVLQQASVRYNEPFEDCEWLATRFFGMMVEPYFRRATLGLQPAEVTEEMRRDVSRSVQLFLKGSRGLSGSV</sequence>
<protein>
    <submittedName>
        <fullName evidence="7">Transcriptional regulator, TetR family</fullName>
    </submittedName>
</protein>
<organism evidence="7 8">
    <name type="scientific">Afifella marina DSM 2698</name>
    <dbReference type="NCBI Taxonomy" id="1120955"/>
    <lineage>
        <taxon>Bacteria</taxon>
        <taxon>Pseudomonadati</taxon>
        <taxon>Pseudomonadota</taxon>
        <taxon>Alphaproteobacteria</taxon>
        <taxon>Hyphomicrobiales</taxon>
        <taxon>Afifellaceae</taxon>
        <taxon>Afifella</taxon>
    </lineage>
</organism>
<dbReference type="OrthoDB" id="5292901at2"/>
<dbReference type="Gene3D" id="1.10.10.60">
    <property type="entry name" value="Homeodomain-like"/>
    <property type="match status" value="1"/>
</dbReference>
<dbReference type="InterPro" id="IPR001647">
    <property type="entry name" value="HTH_TetR"/>
</dbReference>
<name>A0A1G5NH32_AFIMA</name>
<dbReference type="InterPro" id="IPR039536">
    <property type="entry name" value="TetR_C_Proteobacteria"/>
</dbReference>
<dbReference type="AlphaFoldDB" id="A0A1G5NH32"/>
<evidence type="ECO:0000313" key="8">
    <source>
        <dbReference type="Proteomes" id="UP000199347"/>
    </source>
</evidence>
<dbReference type="Pfam" id="PF14246">
    <property type="entry name" value="TetR_C_7"/>
    <property type="match status" value="1"/>
</dbReference>
<reference evidence="7 8" key="1">
    <citation type="submission" date="2016-10" db="EMBL/GenBank/DDBJ databases">
        <authorList>
            <person name="de Groot N.N."/>
        </authorList>
    </citation>
    <scope>NUCLEOTIDE SEQUENCE [LARGE SCALE GENOMIC DNA]</scope>
    <source>
        <strain evidence="7 8">DSM 2698</strain>
    </source>
</reference>
<dbReference type="GO" id="GO:0000976">
    <property type="term" value="F:transcription cis-regulatory region binding"/>
    <property type="evidence" value="ECO:0007669"/>
    <property type="project" value="TreeGrafter"/>
</dbReference>
<dbReference type="PRINTS" id="PR00455">
    <property type="entry name" value="HTHTETR"/>
</dbReference>
<dbReference type="InterPro" id="IPR009057">
    <property type="entry name" value="Homeodomain-like_sf"/>
</dbReference>
<dbReference type="Gene3D" id="1.10.357.10">
    <property type="entry name" value="Tetracycline Repressor, domain 2"/>
    <property type="match status" value="1"/>
</dbReference>
<dbReference type="PANTHER" id="PTHR30055:SF146">
    <property type="entry name" value="HTH-TYPE TRANSCRIPTIONAL DUAL REGULATOR CECR"/>
    <property type="match status" value="1"/>
</dbReference>
<proteinExistence type="predicted"/>
<accession>A0A1G5NH32</accession>
<evidence type="ECO:0000256" key="3">
    <source>
        <dbReference type="ARBA" id="ARBA00023163"/>
    </source>
</evidence>
<dbReference type="STRING" id="1120955.SAMN03080610_02028"/>
<evidence type="ECO:0000256" key="1">
    <source>
        <dbReference type="ARBA" id="ARBA00023015"/>
    </source>
</evidence>
<keyword evidence="2 4" id="KW-0238">DNA-binding</keyword>
<dbReference type="EMBL" id="FMVW01000004">
    <property type="protein sequence ID" value="SCZ36726.1"/>
    <property type="molecule type" value="Genomic_DNA"/>
</dbReference>
<dbReference type="PROSITE" id="PS50977">
    <property type="entry name" value="HTH_TETR_2"/>
    <property type="match status" value="1"/>
</dbReference>
<feature type="compositionally biased region" description="Polar residues" evidence="5">
    <location>
        <begin position="9"/>
        <end position="19"/>
    </location>
</feature>
<dbReference type="PANTHER" id="PTHR30055">
    <property type="entry name" value="HTH-TYPE TRANSCRIPTIONAL REGULATOR RUTR"/>
    <property type="match status" value="1"/>
</dbReference>
<feature type="domain" description="HTH tetR-type" evidence="6">
    <location>
        <begin position="70"/>
        <end position="130"/>
    </location>
</feature>
<evidence type="ECO:0000313" key="7">
    <source>
        <dbReference type="EMBL" id="SCZ36726.1"/>
    </source>
</evidence>
<keyword evidence="8" id="KW-1185">Reference proteome</keyword>
<evidence type="ECO:0000256" key="2">
    <source>
        <dbReference type="ARBA" id="ARBA00023125"/>
    </source>
</evidence>
<feature type="DNA-binding region" description="H-T-H motif" evidence="4">
    <location>
        <begin position="93"/>
        <end position="112"/>
    </location>
</feature>
<evidence type="ECO:0000256" key="5">
    <source>
        <dbReference type="SAM" id="MobiDB-lite"/>
    </source>
</evidence>
<evidence type="ECO:0000256" key="4">
    <source>
        <dbReference type="PROSITE-ProRule" id="PRU00335"/>
    </source>
</evidence>
<evidence type="ECO:0000259" key="6">
    <source>
        <dbReference type="PROSITE" id="PS50977"/>
    </source>
</evidence>